<dbReference type="EMBL" id="JACHXH010000034">
    <property type="protein sequence ID" value="MBB3138549.1"/>
    <property type="molecule type" value="Genomic_DNA"/>
</dbReference>
<organism evidence="2 3">
    <name type="scientific">Rhizobium pisi</name>
    <dbReference type="NCBI Taxonomy" id="574561"/>
    <lineage>
        <taxon>Bacteria</taxon>
        <taxon>Pseudomonadati</taxon>
        <taxon>Pseudomonadota</taxon>
        <taxon>Alphaproteobacteria</taxon>
        <taxon>Hyphomicrobiales</taxon>
        <taxon>Rhizobiaceae</taxon>
        <taxon>Rhizobium/Agrobacterium group</taxon>
        <taxon>Rhizobium</taxon>
    </lineage>
</organism>
<evidence type="ECO:0000313" key="1">
    <source>
        <dbReference type="EMBL" id="MBB3138549.1"/>
    </source>
</evidence>
<proteinExistence type="predicted"/>
<evidence type="ECO:0000313" key="2">
    <source>
        <dbReference type="EMBL" id="RSB62446.1"/>
    </source>
</evidence>
<protein>
    <submittedName>
        <fullName evidence="2">Uncharacterized protein</fullName>
    </submittedName>
</protein>
<name>A0A427M9E4_9HYPH</name>
<evidence type="ECO:0000313" key="4">
    <source>
        <dbReference type="Proteomes" id="UP000518315"/>
    </source>
</evidence>
<sequence>MKYDPIRSRHNKLKEDGAGTRFLLDAVYDEKKPMGNAAQYHIGDIISYWLVGLDKEIAPIVHRSNLWLDRAIEKDEKMGSNHDFHRALLHSARAMGTFLEDGWNDEGHWACARIREEAAWRFEGRPWPRNEIIKSGLDDYMAFAYQSGEHDGGFEAAVDMYEHLIGEKPLSLKKVLKPREFGYALCLHSARGQFDKHELFEAGCRMLQANLEEIWLGGGQFLRAATWLKIVYWDGDQTLTPLETILKAYDNMPNVPRPDFV</sequence>
<gene>
    <name evidence="2" type="ORF">EFD55_29620</name>
    <name evidence="1" type="ORF">FHS26_006327</name>
</gene>
<dbReference type="RefSeq" id="WP_125850161.1">
    <property type="nucleotide sequence ID" value="NZ_JACHXH010000034.1"/>
</dbReference>
<dbReference type="Proteomes" id="UP000518315">
    <property type="component" value="Unassembled WGS sequence"/>
</dbReference>
<dbReference type="EMBL" id="RJJT01000031">
    <property type="protein sequence ID" value="RSB62446.1"/>
    <property type="molecule type" value="Genomic_DNA"/>
</dbReference>
<dbReference type="OrthoDB" id="6717211at2"/>
<reference evidence="1 4" key="2">
    <citation type="submission" date="2020-08" db="EMBL/GenBank/DDBJ databases">
        <title>Genomic Encyclopedia of Type Strains, Phase III (KMG-III): the genomes of soil and plant-associated and newly described type strains.</title>
        <authorList>
            <person name="Whitman W."/>
        </authorList>
    </citation>
    <scope>NUCLEOTIDE SEQUENCE [LARGE SCALE GENOMIC DNA]</scope>
    <source>
        <strain evidence="1 4">CECT 4113</strain>
    </source>
</reference>
<dbReference type="AlphaFoldDB" id="A0A427M9E4"/>
<dbReference type="Proteomes" id="UP000277279">
    <property type="component" value="Unassembled WGS sequence"/>
</dbReference>
<evidence type="ECO:0000313" key="3">
    <source>
        <dbReference type="Proteomes" id="UP000277279"/>
    </source>
</evidence>
<keyword evidence="4" id="KW-1185">Reference proteome</keyword>
<reference evidence="2 3" key="1">
    <citation type="submission" date="2018-11" db="EMBL/GenBank/DDBJ databases">
        <authorList>
            <person name="Huo Y."/>
        </authorList>
    </citation>
    <scope>NUCLEOTIDE SEQUENCE [LARGE SCALE GENOMIC DNA]</scope>
    <source>
        <strain evidence="2 3">DSM 30132</strain>
    </source>
</reference>
<accession>A0A427M9E4</accession>
<comment type="caution">
    <text evidence="2">The sequence shown here is derived from an EMBL/GenBank/DDBJ whole genome shotgun (WGS) entry which is preliminary data.</text>
</comment>